<dbReference type="GO" id="GO:0005179">
    <property type="term" value="F:hormone activity"/>
    <property type="evidence" value="ECO:0007669"/>
    <property type="project" value="InterPro"/>
</dbReference>
<reference evidence="7" key="2">
    <citation type="submission" date="2023-05" db="EMBL/GenBank/DDBJ databases">
        <authorList>
            <person name="Fouks B."/>
        </authorList>
    </citation>
    <scope>NUCLEOTIDE SEQUENCE</scope>
    <source>
        <strain evidence="7">Stay&amp;Tobe</strain>
        <tissue evidence="7">Testes</tissue>
    </source>
</reference>
<dbReference type="PROSITE" id="PS51257">
    <property type="entry name" value="PROKAR_LIPOPROTEIN"/>
    <property type="match status" value="1"/>
</dbReference>
<dbReference type="InterPro" id="IPR036438">
    <property type="entry name" value="Insulin-like_sf"/>
</dbReference>
<dbReference type="Gene3D" id="1.10.100.10">
    <property type="entry name" value="Insulin-like"/>
    <property type="match status" value="1"/>
</dbReference>
<keyword evidence="8" id="KW-1185">Reference proteome</keyword>
<accession>A0AAD8E9E3</accession>
<dbReference type="PANTHER" id="PTHR13647:SF4">
    <property type="entry name" value="INSULIN-LIKE PEPTIDE 1-RELATED"/>
    <property type="match status" value="1"/>
</dbReference>
<sequence length="138" mass="16407">MWRFCLYVMVSCSMYACALPENPSMGMDMLRKRETSYRYCGNHLYTALRLACGGNYYEDEYKRNSDDAENKVLRDTEWIPMPTEYELQAEFPFRSRQSANSFTSKYFRRHLRSGGIADECCHNKGCTFSELREYCQRR</sequence>
<organism evidence="7 8">
    <name type="scientific">Diploptera punctata</name>
    <name type="common">Pacific beetle cockroach</name>
    <dbReference type="NCBI Taxonomy" id="6984"/>
    <lineage>
        <taxon>Eukaryota</taxon>
        <taxon>Metazoa</taxon>
        <taxon>Ecdysozoa</taxon>
        <taxon>Arthropoda</taxon>
        <taxon>Hexapoda</taxon>
        <taxon>Insecta</taxon>
        <taxon>Pterygota</taxon>
        <taxon>Neoptera</taxon>
        <taxon>Polyneoptera</taxon>
        <taxon>Dictyoptera</taxon>
        <taxon>Blattodea</taxon>
        <taxon>Blaberoidea</taxon>
        <taxon>Blaberidae</taxon>
        <taxon>Diplopterinae</taxon>
        <taxon>Diploptera</taxon>
    </lineage>
</organism>
<evidence type="ECO:0000256" key="5">
    <source>
        <dbReference type="SAM" id="SignalP"/>
    </source>
</evidence>
<comment type="subunit">
    <text evidence="1">Heterodimer of a B chain and an A chain linked by two disulfide bonds.</text>
</comment>
<feature type="signal peptide" evidence="5">
    <location>
        <begin position="1"/>
        <end position="20"/>
    </location>
</feature>
<evidence type="ECO:0000313" key="7">
    <source>
        <dbReference type="EMBL" id="KAJ9581998.1"/>
    </source>
</evidence>
<name>A0AAD8E9E3_DIPPU</name>
<dbReference type="PANTHER" id="PTHR13647">
    <property type="entry name" value="INSULIN-LIKE PEPTIDE 2-RELATED"/>
    <property type="match status" value="1"/>
</dbReference>
<reference evidence="7" key="1">
    <citation type="journal article" date="2023" name="IScience">
        <title>Live-bearing cockroach genome reveals convergent evolutionary mechanisms linked to viviparity in insects and beyond.</title>
        <authorList>
            <person name="Fouks B."/>
            <person name="Harrison M.C."/>
            <person name="Mikhailova A.A."/>
            <person name="Marchal E."/>
            <person name="English S."/>
            <person name="Carruthers M."/>
            <person name="Jennings E.C."/>
            <person name="Chiamaka E.L."/>
            <person name="Frigard R.A."/>
            <person name="Pippel M."/>
            <person name="Attardo G.M."/>
            <person name="Benoit J.B."/>
            <person name="Bornberg-Bauer E."/>
            <person name="Tobe S.S."/>
        </authorList>
    </citation>
    <scope>NUCLEOTIDE SEQUENCE</scope>
    <source>
        <strain evidence="7">Stay&amp;Tobe</strain>
    </source>
</reference>
<evidence type="ECO:0000256" key="1">
    <source>
        <dbReference type="ARBA" id="ARBA00011207"/>
    </source>
</evidence>
<dbReference type="SUPFAM" id="SSF56994">
    <property type="entry name" value="Insulin-like"/>
    <property type="match status" value="1"/>
</dbReference>
<gene>
    <name evidence="7" type="ORF">L9F63_003688</name>
</gene>
<dbReference type="GO" id="GO:0005576">
    <property type="term" value="C:extracellular region"/>
    <property type="evidence" value="ECO:0007669"/>
    <property type="project" value="InterPro"/>
</dbReference>
<feature type="chain" id="PRO_5041899074" description="Insulin-like domain-containing protein" evidence="5">
    <location>
        <begin position="21"/>
        <end position="138"/>
    </location>
</feature>
<dbReference type="Proteomes" id="UP001233999">
    <property type="component" value="Unassembled WGS sequence"/>
</dbReference>
<dbReference type="EMBL" id="JASPKZ010007832">
    <property type="protein sequence ID" value="KAJ9581998.1"/>
    <property type="molecule type" value="Genomic_DNA"/>
</dbReference>
<feature type="domain" description="Insulin-like" evidence="6">
    <location>
        <begin position="37"/>
        <end position="135"/>
    </location>
</feature>
<dbReference type="AlphaFoldDB" id="A0AAD8E9E3"/>
<comment type="caution">
    <text evidence="7">The sequence shown here is derived from an EMBL/GenBank/DDBJ whole genome shotgun (WGS) entry which is preliminary data.</text>
</comment>
<keyword evidence="2" id="KW-0165">Cleavage on pair of basic residues</keyword>
<evidence type="ECO:0000313" key="8">
    <source>
        <dbReference type="Proteomes" id="UP001233999"/>
    </source>
</evidence>
<protein>
    <recommendedName>
        <fullName evidence="6">Insulin-like domain-containing protein</fullName>
    </recommendedName>
</protein>
<keyword evidence="3 5" id="KW-0732">Signal</keyword>
<evidence type="ECO:0000256" key="4">
    <source>
        <dbReference type="ARBA" id="ARBA00023157"/>
    </source>
</evidence>
<dbReference type="SMART" id="SM00078">
    <property type="entry name" value="IlGF"/>
    <property type="match status" value="1"/>
</dbReference>
<proteinExistence type="predicted"/>
<dbReference type="InterPro" id="IPR016179">
    <property type="entry name" value="Insulin-like"/>
</dbReference>
<dbReference type="Pfam" id="PF00049">
    <property type="entry name" value="Insulin"/>
    <property type="match status" value="1"/>
</dbReference>
<evidence type="ECO:0000259" key="6">
    <source>
        <dbReference type="SMART" id="SM00078"/>
    </source>
</evidence>
<keyword evidence="4" id="KW-1015">Disulfide bond</keyword>
<evidence type="ECO:0000256" key="2">
    <source>
        <dbReference type="ARBA" id="ARBA00022685"/>
    </source>
</evidence>
<evidence type="ECO:0000256" key="3">
    <source>
        <dbReference type="ARBA" id="ARBA00022729"/>
    </source>
</evidence>